<feature type="transmembrane region" description="Helical" evidence="1">
    <location>
        <begin position="18"/>
        <end position="38"/>
    </location>
</feature>
<protein>
    <recommendedName>
        <fullName evidence="3">TIGR02206 family membrane protein</fullName>
    </recommendedName>
</protein>
<feature type="transmembrane region" description="Helical" evidence="1">
    <location>
        <begin position="204"/>
        <end position="226"/>
    </location>
</feature>
<feature type="transmembrane region" description="Helical" evidence="1">
    <location>
        <begin position="162"/>
        <end position="181"/>
    </location>
</feature>
<keyword evidence="1" id="KW-0472">Membrane</keyword>
<dbReference type="EMBL" id="UINC01001100">
    <property type="protein sequence ID" value="SUZ70760.1"/>
    <property type="molecule type" value="Genomic_DNA"/>
</dbReference>
<dbReference type="NCBIfam" id="TIGR02206">
    <property type="entry name" value="intg_mem_TP0381"/>
    <property type="match status" value="1"/>
</dbReference>
<evidence type="ECO:0000313" key="2">
    <source>
        <dbReference type="EMBL" id="SUZ70760.1"/>
    </source>
</evidence>
<evidence type="ECO:0000256" key="1">
    <source>
        <dbReference type="SAM" id="Phobius"/>
    </source>
</evidence>
<feature type="transmembrane region" description="Helical" evidence="1">
    <location>
        <begin position="50"/>
        <end position="68"/>
    </location>
</feature>
<organism evidence="2">
    <name type="scientific">marine metagenome</name>
    <dbReference type="NCBI Taxonomy" id="408172"/>
    <lineage>
        <taxon>unclassified sequences</taxon>
        <taxon>metagenomes</taxon>
        <taxon>ecological metagenomes</taxon>
    </lineage>
</organism>
<feature type="transmembrane region" description="Helical" evidence="1">
    <location>
        <begin position="103"/>
        <end position="122"/>
    </location>
</feature>
<keyword evidence="1" id="KW-0812">Transmembrane</keyword>
<reference evidence="2" key="1">
    <citation type="submission" date="2018-05" db="EMBL/GenBank/DDBJ databases">
        <authorList>
            <person name="Lanie J.A."/>
            <person name="Ng W.-L."/>
            <person name="Kazmierczak K.M."/>
            <person name="Andrzejewski T.M."/>
            <person name="Davidsen T.M."/>
            <person name="Wayne K.J."/>
            <person name="Tettelin H."/>
            <person name="Glass J.I."/>
            <person name="Rusch D."/>
            <person name="Podicherti R."/>
            <person name="Tsui H.-C.T."/>
            <person name="Winkler M.E."/>
        </authorList>
    </citation>
    <scope>NUCLEOTIDE SEQUENCE</scope>
</reference>
<sequence>MNLISSILDVMKDLPVNHIIYTVSAIFIVLLLLIYADLNEKSELNKVDRYLAVSPLVIEAIFQIATIWNHQWHITKSLPLEFSYITSLSICLYAINRFDKLDTWIFFAGLWCAAAAFLNTNLTGHEVWYVSLRYYSHHALLLYFGIRCLRRGYRPGFNDYLTAVRNTALIFVVIVAVNYLLDSNYMFTKYRPEGVNFSRLMPAWPFYLLFIISIGFFSYTVLYLLAKPKNNN</sequence>
<dbReference type="InterPro" id="IPR011737">
    <property type="entry name" value="CHP02206_TP0381"/>
</dbReference>
<dbReference type="Pfam" id="PF14808">
    <property type="entry name" value="TMEM164"/>
    <property type="match status" value="1"/>
</dbReference>
<evidence type="ECO:0008006" key="3">
    <source>
        <dbReference type="Google" id="ProtNLM"/>
    </source>
</evidence>
<keyword evidence="1" id="KW-1133">Transmembrane helix</keyword>
<dbReference type="AlphaFoldDB" id="A0A381PV08"/>
<gene>
    <name evidence="2" type="ORF">METZ01_LOCUS23614</name>
</gene>
<accession>A0A381PV08</accession>
<name>A0A381PV08_9ZZZZ</name>
<proteinExistence type="predicted"/>